<dbReference type="SUPFAM" id="SSF54427">
    <property type="entry name" value="NTF2-like"/>
    <property type="match status" value="1"/>
</dbReference>
<accession>A0A921LPW9</accession>
<dbReference type="GO" id="GO:0003677">
    <property type="term" value="F:DNA binding"/>
    <property type="evidence" value="ECO:0007669"/>
    <property type="project" value="UniProtKB-KW"/>
</dbReference>
<name>A0A921LPW9_9ACTN</name>
<dbReference type="InterPro" id="IPR032710">
    <property type="entry name" value="NTF2-like_dom_sf"/>
</dbReference>
<reference evidence="2" key="1">
    <citation type="journal article" date="2021" name="PeerJ">
        <title>Extensive microbial diversity within the chicken gut microbiome revealed by metagenomics and culture.</title>
        <authorList>
            <person name="Gilroy R."/>
            <person name="Ravi A."/>
            <person name="Getino M."/>
            <person name="Pursley I."/>
            <person name="Horton D.L."/>
            <person name="Alikhan N.F."/>
            <person name="Baker D."/>
            <person name="Gharbi K."/>
            <person name="Hall N."/>
            <person name="Watson M."/>
            <person name="Adriaenssens E.M."/>
            <person name="Foster-Nyarko E."/>
            <person name="Jarju S."/>
            <person name="Secka A."/>
            <person name="Antonio M."/>
            <person name="Oren A."/>
            <person name="Chaudhuri R.R."/>
            <person name="La Ragione R."/>
            <person name="Hildebrand F."/>
            <person name="Pallen M.J."/>
        </authorList>
    </citation>
    <scope>NUCLEOTIDE SEQUENCE</scope>
    <source>
        <strain evidence="2">ChiGjej2B2-7701</strain>
    </source>
</reference>
<keyword evidence="2" id="KW-0238">DNA-binding</keyword>
<dbReference type="Pfam" id="PF04397">
    <property type="entry name" value="LytTR"/>
    <property type="match status" value="1"/>
</dbReference>
<dbReference type="AlphaFoldDB" id="A0A921LPW9"/>
<gene>
    <name evidence="2" type="ORF">K8U80_03050</name>
</gene>
<protein>
    <submittedName>
        <fullName evidence="2">LytTR family transcriptional regulator DNA-binding domain-containing protein</fullName>
    </submittedName>
</protein>
<organism evidence="2 3">
    <name type="scientific">Collinsella ihumii</name>
    <dbReference type="NCBI Taxonomy" id="1720204"/>
    <lineage>
        <taxon>Bacteria</taxon>
        <taxon>Bacillati</taxon>
        <taxon>Actinomycetota</taxon>
        <taxon>Coriobacteriia</taxon>
        <taxon>Coriobacteriales</taxon>
        <taxon>Coriobacteriaceae</taxon>
        <taxon>Collinsella</taxon>
    </lineage>
</organism>
<dbReference type="EMBL" id="DYVF01000022">
    <property type="protein sequence ID" value="HJG30356.1"/>
    <property type="molecule type" value="Genomic_DNA"/>
</dbReference>
<feature type="domain" description="HTH LytTR-type" evidence="1">
    <location>
        <begin position="167"/>
        <end position="267"/>
    </location>
</feature>
<dbReference type="Gene3D" id="2.40.50.1020">
    <property type="entry name" value="LytTr DNA-binding domain"/>
    <property type="match status" value="1"/>
</dbReference>
<dbReference type="PROSITE" id="PS50930">
    <property type="entry name" value="HTH_LYTTR"/>
    <property type="match status" value="1"/>
</dbReference>
<sequence length="295" mass="33717">MDTAKHCRAAESFVREFMHRFWSNDFAYFEKVLAADFVWIAAQEDQYRLDRDESVDLYRNICQSTPEVVLVDESYEAIASEGGVTVVTGWYYGINNPEMGSAFGSRQRLTVILRDLVGDQPFEIVHLHMSNPVTISRKGEYFPVGFSREAYRYVRMLASQYSDRESIEVREIGGATHVLRTFDVVYLEADRQYTMIHCLSKTLRARQGIGELSKKFPADRFFEVRRGSIANILHVISWDADSVRLTGGVEIPIPVRRSMKVREKIEQLRQLVIGGGGVSQRNLGQLDDPCETDGR</sequence>
<reference evidence="2" key="2">
    <citation type="submission" date="2021-09" db="EMBL/GenBank/DDBJ databases">
        <authorList>
            <person name="Gilroy R."/>
        </authorList>
    </citation>
    <scope>NUCLEOTIDE SEQUENCE</scope>
    <source>
        <strain evidence="2">ChiGjej2B2-7701</strain>
    </source>
</reference>
<dbReference type="Proteomes" id="UP000746751">
    <property type="component" value="Unassembled WGS sequence"/>
</dbReference>
<dbReference type="Gene3D" id="3.10.450.50">
    <property type="match status" value="1"/>
</dbReference>
<dbReference type="SMART" id="SM00850">
    <property type="entry name" value="LytTR"/>
    <property type="match status" value="1"/>
</dbReference>
<dbReference type="InterPro" id="IPR007492">
    <property type="entry name" value="LytTR_DNA-bd_dom"/>
</dbReference>
<evidence type="ECO:0000313" key="3">
    <source>
        <dbReference type="Proteomes" id="UP000746751"/>
    </source>
</evidence>
<proteinExistence type="predicted"/>
<evidence type="ECO:0000313" key="2">
    <source>
        <dbReference type="EMBL" id="HJG30356.1"/>
    </source>
</evidence>
<evidence type="ECO:0000259" key="1">
    <source>
        <dbReference type="PROSITE" id="PS50930"/>
    </source>
</evidence>
<comment type="caution">
    <text evidence="2">The sequence shown here is derived from an EMBL/GenBank/DDBJ whole genome shotgun (WGS) entry which is preliminary data.</text>
</comment>